<accession>A0A836CJW6</accession>
<dbReference type="AlphaFoldDB" id="A0A836CJW6"/>
<evidence type="ECO:0000313" key="1">
    <source>
        <dbReference type="EMBL" id="KAG5189325.1"/>
    </source>
</evidence>
<organism evidence="1 2">
    <name type="scientific">Tribonema minus</name>
    <dbReference type="NCBI Taxonomy" id="303371"/>
    <lineage>
        <taxon>Eukaryota</taxon>
        <taxon>Sar</taxon>
        <taxon>Stramenopiles</taxon>
        <taxon>Ochrophyta</taxon>
        <taxon>PX clade</taxon>
        <taxon>Xanthophyceae</taxon>
        <taxon>Tribonematales</taxon>
        <taxon>Tribonemataceae</taxon>
        <taxon>Tribonema</taxon>
    </lineage>
</organism>
<proteinExistence type="predicted"/>
<comment type="caution">
    <text evidence="1">The sequence shown here is derived from an EMBL/GenBank/DDBJ whole genome shotgun (WGS) entry which is preliminary data.</text>
</comment>
<dbReference type="InterPro" id="IPR051251">
    <property type="entry name" value="STK_FNIP-Repeat"/>
</dbReference>
<dbReference type="EMBL" id="JAFCMP010000053">
    <property type="protein sequence ID" value="KAG5189325.1"/>
    <property type="molecule type" value="Genomic_DNA"/>
</dbReference>
<dbReference type="Proteomes" id="UP000664859">
    <property type="component" value="Unassembled WGS sequence"/>
</dbReference>
<protein>
    <submittedName>
        <fullName evidence="1">Uncharacterized protein</fullName>
    </submittedName>
</protein>
<dbReference type="PANTHER" id="PTHR32134">
    <property type="entry name" value="FNIP REPEAT-CONTAINING PROTEIN"/>
    <property type="match status" value="1"/>
</dbReference>
<sequence>MSVPGGARPKALKGIALARLRSALSAALHMAYSGRVMTHMAESRGGGHMEEDVGEDPEMPFGGGGAVLTGLQDWQLQRELKPVAKVVVRRELTATTFRAILNTKIVKRMIIHAALPRSHVMPNTVDALELHGVRRRMSVMPQHLRSLTLELPYGMDSEHAAACLSLLPETLRNLSIDANWCEANLADIALPAGLQTLGLKRLKAPAALSALPASLTSITLESCALNAPLHLPASAEEASLVETSCRVDTFSDACIAVASPSLCRLRLSDLPLTWRVEQLPNCLTDLFIHYGIPHLQFLGGGGAALTDLPPSLQTPTLSSCHDTPHIMLGALPRSLRTLDLSHYDNFNNALGRLPASLTSLSLGAKFNHALVPLPAGLTDLRIRSRSESGDCAFDRPLGALPPALRVLDLQQCSVFNSPLGRLPHALRELRLGAAYNWPLAAAPQRAAPPPAAPRQEAALDAVAAAAAAALAALAAEAAPAQLPETLTLLHIGEDFTHRLGLLPQGLEELRAYSSAGRCCWFRHALGPLPAALRALDLAACAAFNRALGRLPDALRELRLGCAFDQPLPRLPTRLEVLALGSGFGAALPRALRELRMGGRSDAPLAPLPPALQVLDIGDGYTHWLDLSAALSLAELHVGRSYAHALPPLPGTRVTDRRL</sequence>
<dbReference type="PANTHER" id="PTHR32134:SF180">
    <property type="entry name" value="FNIP REPEAT-CONTAINING PROTEIN"/>
    <property type="match status" value="1"/>
</dbReference>
<keyword evidence="2" id="KW-1185">Reference proteome</keyword>
<gene>
    <name evidence="1" type="ORF">JKP88DRAFT_286860</name>
</gene>
<evidence type="ECO:0000313" key="2">
    <source>
        <dbReference type="Proteomes" id="UP000664859"/>
    </source>
</evidence>
<dbReference type="Gene3D" id="3.80.10.10">
    <property type="entry name" value="Ribonuclease Inhibitor"/>
    <property type="match status" value="1"/>
</dbReference>
<reference evidence="1" key="1">
    <citation type="submission" date="2021-02" db="EMBL/GenBank/DDBJ databases">
        <title>First Annotated Genome of the Yellow-green Alga Tribonema minus.</title>
        <authorList>
            <person name="Mahan K.M."/>
        </authorList>
    </citation>
    <scope>NUCLEOTIDE SEQUENCE</scope>
    <source>
        <strain evidence="1">UTEX B ZZ1240</strain>
    </source>
</reference>
<dbReference type="SUPFAM" id="SSF52058">
    <property type="entry name" value="L domain-like"/>
    <property type="match status" value="1"/>
</dbReference>
<name>A0A836CJW6_9STRA</name>
<dbReference type="InterPro" id="IPR032675">
    <property type="entry name" value="LRR_dom_sf"/>
</dbReference>
<dbReference type="OrthoDB" id="7600006at2759"/>